<accession>A0A4R0N8Q0</accession>
<dbReference type="Proteomes" id="UP000291117">
    <property type="component" value="Unassembled WGS sequence"/>
</dbReference>
<feature type="domain" description="FecR protein" evidence="1">
    <location>
        <begin position="176"/>
        <end position="283"/>
    </location>
</feature>
<sequence>MSAEEISELIDLYLKGACSPTQKELVTQWYEKYSVTDQEFYNGDTAQLRGSLEKSLSGLTEKINAANDQVEVPVKKVWPKRLIAAAILLISCSAALLFYNNYQSRSANFYANDIAPGKNKAILTLADGSKIALDDAAQGEIASQSGIKITKTTDGQLVYEVNPSSNATSKAAVYNTISTPAGGQYQVKLPDGTNVWLNAMSSLKFPASFAGLEERRVTLIGEGYFEVTKLEQEINTRDRKTRRVPFFVVTDKQEVEVLGTHFNICAYSDDNMTSTTLLEGSVNINHSTLLKPGEEAVNSGNSILVKETDTEEAVAWKNGKFKFSNENIKDLMRKLARWYDVEIIYDGQMTNKDFSGSVPRFAHVSKILDVLQSTNTVHFKVEGRRITVMP</sequence>
<dbReference type="Gene3D" id="3.55.50.30">
    <property type="match status" value="1"/>
</dbReference>
<dbReference type="PANTHER" id="PTHR30273">
    <property type="entry name" value="PERIPLASMIC SIGNAL SENSOR AND SIGMA FACTOR ACTIVATOR FECR-RELATED"/>
    <property type="match status" value="1"/>
</dbReference>
<name>A0A4R0N8Q0_9SPHI</name>
<evidence type="ECO:0000259" key="2">
    <source>
        <dbReference type="Pfam" id="PF16344"/>
    </source>
</evidence>
<organism evidence="3 4">
    <name type="scientific">Pedobacter hiemivivus</name>
    <dbReference type="NCBI Taxonomy" id="2530454"/>
    <lineage>
        <taxon>Bacteria</taxon>
        <taxon>Pseudomonadati</taxon>
        <taxon>Bacteroidota</taxon>
        <taxon>Sphingobacteriia</taxon>
        <taxon>Sphingobacteriales</taxon>
        <taxon>Sphingobacteriaceae</taxon>
        <taxon>Pedobacter</taxon>
    </lineage>
</organism>
<evidence type="ECO:0000259" key="1">
    <source>
        <dbReference type="Pfam" id="PF04773"/>
    </source>
</evidence>
<dbReference type="PANTHER" id="PTHR30273:SF2">
    <property type="entry name" value="PROTEIN FECR"/>
    <property type="match status" value="1"/>
</dbReference>
<feature type="domain" description="Protein FecR C-terminal" evidence="2">
    <location>
        <begin position="320"/>
        <end position="388"/>
    </location>
</feature>
<dbReference type="AlphaFoldDB" id="A0A4R0N8Q0"/>
<protein>
    <submittedName>
        <fullName evidence="3">FecR family protein</fullName>
    </submittedName>
</protein>
<dbReference type="EMBL" id="SJSM01000005">
    <property type="protein sequence ID" value="TCC96538.1"/>
    <property type="molecule type" value="Genomic_DNA"/>
</dbReference>
<reference evidence="3 4" key="1">
    <citation type="submission" date="2019-02" db="EMBL/GenBank/DDBJ databases">
        <title>Pedobacter sp. RP-3-8 sp. nov., isolated from Arctic soil.</title>
        <authorList>
            <person name="Dahal R.H."/>
        </authorList>
    </citation>
    <scope>NUCLEOTIDE SEQUENCE [LARGE SCALE GENOMIC DNA]</scope>
    <source>
        <strain evidence="3 4">RP-3-8</strain>
    </source>
</reference>
<dbReference type="GO" id="GO:0016989">
    <property type="term" value="F:sigma factor antagonist activity"/>
    <property type="evidence" value="ECO:0007669"/>
    <property type="project" value="TreeGrafter"/>
</dbReference>
<dbReference type="Pfam" id="PF16344">
    <property type="entry name" value="FecR_C"/>
    <property type="match status" value="1"/>
</dbReference>
<proteinExistence type="predicted"/>
<comment type="caution">
    <text evidence="3">The sequence shown here is derived from an EMBL/GenBank/DDBJ whole genome shotgun (WGS) entry which is preliminary data.</text>
</comment>
<dbReference type="Pfam" id="PF04773">
    <property type="entry name" value="FecR"/>
    <property type="match status" value="1"/>
</dbReference>
<gene>
    <name evidence="3" type="ORF">EZ444_11195</name>
</gene>
<evidence type="ECO:0000313" key="3">
    <source>
        <dbReference type="EMBL" id="TCC96538.1"/>
    </source>
</evidence>
<dbReference type="InterPro" id="IPR006860">
    <property type="entry name" value="FecR"/>
</dbReference>
<dbReference type="RefSeq" id="WP_131608834.1">
    <property type="nucleotide sequence ID" value="NZ_SJSM01000005.1"/>
</dbReference>
<dbReference type="InterPro" id="IPR032508">
    <property type="entry name" value="FecR_C"/>
</dbReference>
<dbReference type="OrthoDB" id="1099963at2"/>
<keyword evidence="4" id="KW-1185">Reference proteome</keyword>
<evidence type="ECO:0000313" key="4">
    <source>
        <dbReference type="Proteomes" id="UP000291117"/>
    </source>
</evidence>
<dbReference type="InterPro" id="IPR012373">
    <property type="entry name" value="Ferrdict_sens_TM"/>
</dbReference>
<dbReference type="Gene3D" id="2.60.120.1440">
    <property type="match status" value="1"/>
</dbReference>